<dbReference type="GO" id="GO:0015295">
    <property type="term" value="F:solute:proton symporter activity"/>
    <property type="evidence" value="ECO:0007669"/>
    <property type="project" value="TreeGrafter"/>
</dbReference>
<dbReference type="AlphaFoldDB" id="A0A7K1UKP0"/>
<feature type="transmembrane region" description="Helical" evidence="8">
    <location>
        <begin position="260"/>
        <end position="278"/>
    </location>
</feature>
<feature type="transmembrane region" description="Helical" evidence="8">
    <location>
        <begin position="390"/>
        <end position="407"/>
    </location>
</feature>
<feature type="transmembrane region" description="Helical" evidence="8">
    <location>
        <begin position="108"/>
        <end position="141"/>
    </location>
</feature>
<feature type="transmembrane region" description="Helical" evidence="8">
    <location>
        <begin position="31"/>
        <end position="47"/>
    </location>
</feature>
<dbReference type="RefSeq" id="WP_157324632.1">
    <property type="nucleotide sequence ID" value="NZ_WRPM01000085.1"/>
</dbReference>
<dbReference type="PANTHER" id="PTHR30003:SF0">
    <property type="entry name" value="GLYCOLATE PERMEASE GLCA-RELATED"/>
    <property type="match status" value="1"/>
</dbReference>
<gene>
    <name evidence="9" type="ORF">GNZ21_11950</name>
</gene>
<evidence type="ECO:0000256" key="3">
    <source>
        <dbReference type="ARBA" id="ARBA00022448"/>
    </source>
</evidence>
<dbReference type="InterPro" id="IPR003804">
    <property type="entry name" value="Lactate_perm"/>
</dbReference>
<evidence type="ECO:0000256" key="7">
    <source>
        <dbReference type="ARBA" id="ARBA00023136"/>
    </source>
</evidence>
<dbReference type="Pfam" id="PF02652">
    <property type="entry name" value="Lactate_perm"/>
    <property type="match status" value="1"/>
</dbReference>
<keyword evidence="5 8" id="KW-0812">Transmembrane</keyword>
<comment type="subcellular location">
    <subcellularLocation>
        <location evidence="1 8">Cell membrane</location>
        <topology evidence="1 8">Multi-pass membrane protein</topology>
    </subcellularLocation>
</comment>
<protein>
    <recommendedName>
        <fullName evidence="8">L-lactate permease</fullName>
    </recommendedName>
</protein>
<feature type="transmembrane region" description="Helical" evidence="8">
    <location>
        <begin position="148"/>
        <end position="170"/>
    </location>
</feature>
<evidence type="ECO:0000256" key="1">
    <source>
        <dbReference type="ARBA" id="ARBA00004651"/>
    </source>
</evidence>
<evidence type="ECO:0000313" key="9">
    <source>
        <dbReference type="EMBL" id="MVT27058.1"/>
    </source>
</evidence>
<evidence type="ECO:0000256" key="5">
    <source>
        <dbReference type="ARBA" id="ARBA00022692"/>
    </source>
</evidence>
<feature type="transmembrane region" description="Helical" evidence="8">
    <location>
        <begin position="354"/>
        <end position="370"/>
    </location>
</feature>
<feature type="transmembrane region" description="Helical" evidence="8">
    <location>
        <begin position="59"/>
        <end position="80"/>
    </location>
</feature>
<dbReference type="PANTHER" id="PTHR30003">
    <property type="entry name" value="L-LACTATE PERMEASE"/>
    <property type="match status" value="1"/>
</dbReference>
<evidence type="ECO:0000256" key="4">
    <source>
        <dbReference type="ARBA" id="ARBA00022475"/>
    </source>
</evidence>
<dbReference type="GO" id="GO:0015129">
    <property type="term" value="F:lactate transmembrane transporter activity"/>
    <property type="evidence" value="ECO:0007669"/>
    <property type="project" value="UniProtKB-UniRule"/>
</dbReference>
<keyword evidence="7 8" id="KW-0472">Membrane</keyword>
<dbReference type="EMBL" id="WRPM01000085">
    <property type="protein sequence ID" value="MVT27058.1"/>
    <property type="molecule type" value="Genomic_DNA"/>
</dbReference>
<comment type="similarity">
    <text evidence="2 8">Belongs to the lactate permease family.</text>
</comment>
<feature type="transmembrane region" description="Helical" evidence="8">
    <location>
        <begin position="307"/>
        <end position="327"/>
    </location>
</feature>
<comment type="function">
    <text evidence="8">Uptake of L-lactate across the membrane. Can also transport D-lactate and glycolate.</text>
</comment>
<feature type="transmembrane region" description="Helical" evidence="8">
    <location>
        <begin position="427"/>
        <end position="452"/>
    </location>
</feature>
<sequence>MTALLAALPVLAVLLLMTVFSWSAARAGIVAAVLSVVLAVAVFDLGGEADGFGAVDGILGVVGEAGFISALIIGIIGPALGIHHLQQHTGAAQSLRAFLARVDPDPRIGALLVAWFFTLFLEGAAGFGTPVALAAPFLVALGLSPLRAVTAALAGHIAGVSFGAIGTPVLAQSALIDADPATVAQATAPYHMLLGAGLVAVVVVLIGQSLGPQNPDRQGTGPAGGSGSSRGLWRWGALAAASFLLPYGVIATYLGPELPTLGGSVVGAGIFMTVLVMTRRAQHRLQEPSTGPTTPTVAPSNTYQMPLIRAGAPYLILILLVVATRLIPPVRQTLETITVEWQTSGGFTGAVQPLYHPAMLLTLSFLAGVVAQKASFGEAVKVVVTATRQLAPVVVALIAVVTVARTMSHAGMTDELASTAASIGPGWPLLAPLVGAFGSFVTGSATSANVLFSELQASTARTLELPLMPLQGAQGFGAAAGNMIAPHNIVTAAATVGAVGQEGRVLRLTLPLTLIYVTLGGGLTLLFSQMAA</sequence>
<dbReference type="OrthoDB" id="9761056at2"/>
<feature type="transmembrane region" description="Helical" evidence="8">
    <location>
        <begin position="508"/>
        <end position="527"/>
    </location>
</feature>
<evidence type="ECO:0000313" key="10">
    <source>
        <dbReference type="Proteomes" id="UP000460157"/>
    </source>
</evidence>
<keyword evidence="3 8" id="KW-0813">Transport</keyword>
<keyword evidence="4 8" id="KW-1003">Cell membrane</keyword>
<name>A0A7K1UKP0_9MICC</name>
<evidence type="ECO:0000256" key="6">
    <source>
        <dbReference type="ARBA" id="ARBA00022989"/>
    </source>
</evidence>
<dbReference type="Proteomes" id="UP000460157">
    <property type="component" value="Unassembled WGS sequence"/>
</dbReference>
<keyword evidence="6 8" id="KW-1133">Transmembrane helix</keyword>
<dbReference type="GO" id="GO:0005886">
    <property type="term" value="C:plasma membrane"/>
    <property type="evidence" value="ECO:0007669"/>
    <property type="project" value="UniProtKB-SubCell"/>
</dbReference>
<feature type="transmembrane region" description="Helical" evidence="8">
    <location>
        <begin position="232"/>
        <end position="254"/>
    </location>
</feature>
<organism evidence="9 10">
    <name type="scientific">Nesterenkonia alkaliphila</name>
    <dbReference type="NCBI Taxonomy" id="1463631"/>
    <lineage>
        <taxon>Bacteria</taxon>
        <taxon>Bacillati</taxon>
        <taxon>Actinomycetota</taxon>
        <taxon>Actinomycetes</taxon>
        <taxon>Micrococcales</taxon>
        <taxon>Micrococcaceae</taxon>
        <taxon>Nesterenkonia</taxon>
    </lineage>
</organism>
<accession>A0A7K1UKP0</accession>
<feature type="transmembrane region" description="Helical" evidence="8">
    <location>
        <begin position="190"/>
        <end position="211"/>
    </location>
</feature>
<evidence type="ECO:0000256" key="2">
    <source>
        <dbReference type="ARBA" id="ARBA00010100"/>
    </source>
</evidence>
<evidence type="ECO:0000256" key="8">
    <source>
        <dbReference type="RuleBase" id="RU365092"/>
    </source>
</evidence>
<keyword evidence="10" id="KW-1185">Reference proteome</keyword>
<proteinExistence type="inferred from homology"/>
<reference evidence="9 10" key="1">
    <citation type="submission" date="2019-12" db="EMBL/GenBank/DDBJ databases">
        <title>Nesterenkonia muleiensis sp. nov., a novel actinobacterium isolated from sap of Populus euphratica.</title>
        <authorList>
            <person name="Wang R."/>
        </authorList>
    </citation>
    <scope>NUCLEOTIDE SEQUENCE [LARGE SCALE GENOMIC DNA]</scope>
    <source>
        <strain evidence="9 10">F10</strain>
    </source>
</reference>
<comment type="caution">
    <text evidence="9">The sequence shown here is derived from an EMBL/GenBank/DDBJ whole genome shotgun (WGS) entry which is preliminary data.</text>
</comment>